<dbReference type="PANTHER" id="PTHR43562">
    <property type="entry name" value="NAPA-TYPE SODIUM/HYDROGEN ANTIPORTER"/>
    <property type="match status" value="1"/>
</dbReference>
<evidence type="ECO:0000256" key="4">
    <source>
        <dbReference type="ARBA" id="ARBA00022692"/>
    </source>
</evidence>
<evidence type="ECO:0000256" key="9">
    <source>
        <dbReference type="ARBA" id="ARBA00023201"/>
    </source>
</evidence>
<name>A0ABN9UX38_9DINO</name>
<dbReference type="EMBL" id="CAUYUJ010016383">
    <property type="protein sequence ID" value="CAK0864622.1"/>
    <property type="molecule type" value="Genomic_DNA"/>
</dbReference>
<feature type="transmembrane region" description="Helical" evidence="10">
    <location>
        <begin position="188"/>
        <end position="209"/>
    </location>
</feature>
<accession>A0ABN9UX38</accession>
<feature type="transmembrane region" description="Helical" evidence="10">
    <location>
        <begin position="16"/>
        <end position="37"/>
    </location>
</feature>
<evidence type="ECO:0000256" key="2">
    <source>
        <dbReference type="ARBA" id="ARBA00022448"/>
    </source>
</evidence>
<proteinExistence type="predicted"/>
<feature type="transmembrane region" description="Helical" evidence="10">
    <location>
        <begin position="230"/>
        <end position="249"/>
    </location>
</feature>
<keyword evidence="3" id="KW-0050">Antiport</keyword>
<evidence type="ECO:0000256" key="5">
    <source>
        <dbReference type="ARBA" id="ARBA00022989"/>
    </source>
</evidence>
<feature type="transmembrane region" description="Helical" evidence="10">
    <location>
        <begin position="76"/>
        <end position="94"/>
    </location>
</feature>
<keyword evidence="13" id="KW-1185">Reference proteome</keyword>
<keyword evidence="5 10" id="KW-1133">Transmembrane helix</keyword>
<dbReference type="Pfam" id="PF00999">
    <property type="entry name" value="Na_H_Exchanger"/>
    <property type="match status" value="1"/>
</dbReference>
<protein>
    <recommendedName>
        <fullName evidence="11">Cation/H+ exchanger transmembrane domain-containing protein</fullName>
    </recommendedName>
</protein>
<comment type="caution">
    <text evidence="12">The sequence shown here is derived from an EMBL/GenBank/DDBJ whole genome shotgun (WGS) entry which is preliminary data.</text>
</comment>
<dbReference type="InterPro" id="IPR006153">
    <property type="entry name" value="Cation/H_exchanger_TM"/>
</dbReference>
<comment type="subcellular location">
    <subcellularLocation>
        <location evidence="1">Membrane</location>
        <topology evidence="1">Multi-pass membrane protein</topology>
    </subcellularLocation>
</comment>
<feature type="transmembrane region" description="Helical" evidence="10">
    <location>
        <begin position="106"/>
        <end position="124"/>
    </location>
</feature>
<evidence type="ECO:0000313" key="13">
    <source>
        <dbReference type="Proteomes" id="UP001189429"/>
    </source>
</evidence>
<keyword evidence="2" id="KW-0813">Transport</keyword>
<sequence length="360" mass="38659">MYALGQFGLPWQQALIAVRFAAPTSAGILFTMLEAAGMKETWIFQKLRILAIFDDLDTLLLMVPLKAIYIGPKWELAVELVFVAIICILMARFMHKLTVPISWPYLCLYAAGVTLVCEMVHFFTHSQAVDPNNVADTIHFEVLLPAFTVGCITKHENAEHDGHDIHQRPDSLSLRCLCSPGTTGTADTVTMCISAVFMVLVGVSMPPLFSSSLEDDGLRRLGSDETMAPHLIVIHVIACSFLMILGKMFPAACYKSEVNLKTRVALAVAMMPRGEVSAGIIANALALGITGPPMVIGIVCLALNMMMVSVFICTVKTLAKETATLADSQADEGVPAVCAFGGAEDAAVPSCGPSPVDLEI</sequence>
<evidence type="ECO:0000256" key="7">
    <source>
        <dbReference type="ARBA" id="ARBA00023065"/>
    </source>
</evidence>
<keyword evidence="6" id="KW-0915">Sodium</keyword>
<reference evidence="12" key="1">
    <citation type="submission" date="2023-10" db="EMBL/GenBank/DDBJ databases">
        <authorList>
            <person name="Chen Y."/>
            <person name="Shah S."/>
            <person name="Dougan E. K."/>
            <person name="Thang M."/>
            <person name="Chan C."/>
        </authorList>
    </citation>
    <scope>NUCLEOTIDE SEQUENCE [LARGE SCALE GENOMIC DNA]</scope>
</reference>
<keyword evidence="7" id="KW-0406">Ion transport</keyword>
<dbReference type="PANTHER" id="PTHR43562:SF3">
    <property type="entry name" value="SODIUM ION_PROTON EXCHANGER (EUROFUNG)"/>
    <property type="match status" value="1"/>
</dbReference>
<evidence type="ECO:0000256" key="3">
    <source>
        <dbReference type="ARBA" id="ARBA00022449"/>
    </source>
</evidence>
<feature type="transmembrane region" description="Helical" evidence="10">
    <location>
        <begin position="294"/>
        <end position="315"/>
    </location>
</feature>
<keyword evidence="9" id="KW-0739">Sodium transport</keyword>
<dbReference type="Proteomes" id="UP001189429">
    <property type="component" value="Unassembled WGS sequence"/>
</dbReference>
<evidence type="ECO:0000256" key="6">
    <source>
        <dbReference type="ARBA" id="ARBA00023053"/>
    </source>
</evidence>
<organism evidence="12 13">
    <name type="scientific">Prorocentrum cordatum</name>
    <dbReference type="NCBI Taxonomy" id="2364126"/>
    <lineage>
        <taxon>Eukaryota</taxon>
        <taxon>Sar</taxon>
        <taxon>Alveolata</taxon>
        <taxon>Dinophyceae</taxon>
        <taxon>Prorocentrales</taxon>
        <taxon>Prorocentraceae</taxon>
        <taxon>Prorocentrum</taxon>
    </lineage>
</organism>
<evidence type="ECO:0000259" key="11">
    <source>
        <dbReference type="Pfam" id="PF00999"/>
    </source>
</evidence>
<dbReference type="InterPro" id="IPR038770">
    <property type="entry name" value="Na+/solute_symporter_sf"/>
</dbReference>
<evidence type="ECO:0000313" key="12">
    <source>
        <dbReference type="EMBL" id="CAK0864622.1"/>
    </source>
</evidence>
<keyword evidence="8 10" id="KW-0472">Membrane</keyword>
<evidence type="ECO:0000256" key="1">
    <source>
        <dbReference type="ARBA" id="ARBA00004141"/>
    </source>
</evidence>
<evidence type="ECO:0000256" key="10">
    <source>
        <dbReference type="SAM" id="Phobius"/>
    </source>
</evidence>
<dbReference type="Gene3D" id="1.20.1530.20">
    <property type="match status" value="1"/>
</dbReference>
<feature type="domain" description="Cation/H+ exchanger transmembrane" evidence="11">
    <location>
        <begin position="2"/>
        <end position="308"/>
    </location>
</feature>
<evidence type="ECO:0000256" key="8">
    <source>
        <dbReference type="ARBA" id="ARBA00023136"/>
    </source>
</evidence>
<gene>
    <name evidence="12" type="ORF">PCOR1329_LOCUS52450</name>
</gene>
<keyword evidence="4 10" id="KW-0812">Transmembrane</keyword>